<evidence type="ECO:0000313" key="10">
    <source>
        <dbReference type="Proteomes" id="UP000886520"/>
    </source>
</evidence>
<evidence type="ECO:0000256" key="1">
    <source>
        <dbReference type="ARBA" id="ARBA00007879"/>
    </source>
</evidence>
<keyword evidence="2 6" id="KW-0479">Metal-binding</keyword>
<dbReference type="Pfam" id="PF13532">
    <property type="entry name" value="2OG-FeII_Oxy_2"/>
    <property type="match status" value="1"/>
</dbReference>
<comment type="similarity">
    <text evidence="1">Belongs to the alkB family.</text>
</comment>
<comment type="cofactor">
    <cofactor evidence="6">
        <name>Fe(2+)</name>
        <dbReference type="ChEBI" id="CHEBI:29033"/>
    </cofactor>
    <text evidence="6">Binds 1 Fe(2+) ion per subunit.</text>
</comment>
<dbReference type="PANTHER" id="PTHR16557:SF11">
    <property type="entry name" value="ALPHA-KETOGLUTARATE-DEPENDENT DIOXYGENASE ALKB"/>
    <property type="match status" value="1"/>
</dbReference>
<proteinExistence type="inferred from homology"/>
<dbReference type="Gene3D" id="2.60.120.590">
    <property type="entry name" value="Alpha-ketoglutarate-dependent dioxygenase AlkB-like"/>
    <property type="match status" value="1"/>
</dbReference>
<evidence type="ECO:0000256" key="7">
    <source>
        <dbReference type="SAM" id="MobiDB-lite"/>
    </source>
</evidence>
<feature type="binding site" evidence="6">
    <location>
        <position position="322"/>
    </location>
    <ligand>
        <name>Fe cation</name>
        <dbReference type="ChEBI" id="CHEBI:24875"/>
        <note>catalytic</note>
    </ligand>
</feature>
<dbReference type="GO" id="GO:0005737">
    <property type="term" value="C:cytoplasm"/>
    <property type="evidence" value="ECO:0007669"/>
    <property type="project" value="TreeGrafter"/>
</dbReference>
<keyword evidence="10" id="KW-1185">Reference proteome</keyword>
<feature type="binding site" evidence="6">
    <location>
        <position position="268"/>
    </location>
    <ligand>
        <name>Fe cation</name>
        <dbReference type="ChEBI" id="CHEBI:24875"/>
        <note>catalytic</note>
    </ligand>
</feature>
<protein>
    <recommendedName>
        <fullName evidence="8">Alpha-ketoglutarate-dependent dioxygenase AlkB-like domain-containing protein</fullName>
    </recommendedName>
</protein>
<evidence type="ECO:0000256" key="4">
    <source>
        <dbReference type="ARBA" id="ARBA00023002"/>
    </source>
</evidence>
<name>A0A9D4V0R9_ADICA</name>
<evidence type="ECO:0000313" key="9">
    <source>
        <dbReference type="EMBL" id="KAI5077548.1"/>
    </source>
</evidence>
<evidence type="ECO:0000256" key="2">
    <source>
        <dbReference type="ARBA" id="ARBA00022723"/>
    </source>
</evidence>
<dbReference type="InterPro" id="IPR027450">
    <property type="entry name" value="AlkB-like"/>
</dbReference>
<keyword evidence="3" id="KW-0223">Dioxygenase</keyword>
<accession>A0A9D4V0R9</accession>
<evidence type="ECO:0000256" key="3">
    <source>
        <dbReference type="ARBA" id="ARBA00022964"/>
    </source>
</evidence>
<dbReference type="EMBL" id="JABFUD020000007">
    <property type="protein sequence ID" value="KAI5077548.1"/>
    <property type="molecule type" value="Genomic_DNA"/>
</dbReference>
<keyword evidence="5 6" id="KW-0408">Iron</keyword>
<feature type="compositionally biased region" description="Polar residues" evidence="7">
    <location>
        <begin position="136"/>
        <end position="151"/>
    </location>
</feature>
<dbReference type="InterPro" id="IPR004574">
    <property type="entry name" value="Alkb"/>
</dbReference>
<sequence length="366" mass="41412">MGYLDAQVGDAERTAFRRAEKRYKFYKHSSTSARSTKHRESVPPTDLSEVLDFRKIRCSRLTKESGIKRVDEGLQWPVFMMEKHPGFYFIPEALGVEEQMHWIEESLTTFPQPPNRTNHTATYGPISDLWSRAQSGETIEQPTEKSNNSTPAMLGKHASHSTVTPQALDQTMWSAVEVSTSESNKHSHSMVIPMKNLLRKLRWATLGLQFDWSKRAYDLSLPHNKIPQDLYELASKLAKPAMNNSQFHAEAAIVNYFGCDDMLGGHLDDMEKDWSKPIVSISFGCKAIFLLGGPSREDSPTAMFLRSGDVVLMAGPARGCFHGIPRIFVDPKESDLPDFSSCDLSCQTFIDYIRTSRINLNIRQVF</sequence>
<dbReference type="PANTHER" id="PTHR16557">
    <property type="entry name" value="ALKYLATED DNA REPAIR PROTEIN ALKB-RELATED"/>
    <property type="match status" value="1"/>
</dbReference>
<dbReference type="GO" id="GO:0035513">
    <property type="term" value="P:oxidative RNA demethylation"/>
    <property type="evidence" value="ECO:0007669"/>
    <property type="project" value="TreeGrafter"/>
</dbReference>
<dbReference type="GO" id="GO:0035515">
    <property type="term" value="F:oxidative RNA demethylase activity"/>
    <property type="evidence" value="ECO:0007669"/>
    <property type="project" value="TreeGrafter"/>
</dbReference>
<feature type="binding site" evidence="6">
    <location>
        <position position="266"/>
    </location>
    <ligand>
        <name>Fe cation</name>
        <dbReference type="ChEBI" id="CHEBI:24875"/>
        <note>catalytic</note>
    </ligand>
</feature>
<evidence type="ECO:0000256" key="6">
    <source>
        <dbReference type="PIRSR" id="PIRSR604574-2"/>
    </source>
</evidence>
<comment type="caution">
    <text evidence="9">The sequence shown here is derived from an EMBL/GenBank/DDBJ whole genome shotgun (WGS) entry which is preliminary data.</text>
</comment>
<dbReference type="GO" id="GO:0008198">
    <property type="term" value="F:ferrous iron binding"/>
    <property type="evidence" value="ECO:0007669"/>
    <property type="project" value="TreeGrafter"/>
</dbReference>
<evidence type="ECO:0000256" key="5">
    <source>
        <dbReference type="ARBA" id="ARBA00023004"/>
    </source>
</evidence>
<gene>
    <name evidence="9" type="ORF">GOP47_0007372</name>
</gene>
<dbReference type="GO" id="GO:0035516">
    <property type="term" value="F:broad specificity oxidative DNA demethylase activity"/>
    <property type="evidence" value="ECO:0007669"/>
    <property type="project" value="TreeGrafter"/>
</dbReference>
<dbReference type="OrthoDB" id="6614653at2759"/>
<dbReference type="Proteomes" id="UP000886520">
    <property type="component" value="Chromosome 7"/>
</dbReference>
<dbReference type="InterPro" id="IPR037151">
    <property type="entry name" value="AlkB-like_sf"/>
</dbReference>
<reference evidence="9" key="1">
    <citation type="submission" date="2021-01" db="EMBL/GenBank/DDBJ databases">
        <title>Adiantum capillus-veneris genome.</title>
        <authorList>
            <person name="Fang Y."/>
            <person name="Liao Q."/>
        </authorList>
    </citation>
    <scope>NUCLEOTIDE SEQUENCE</scope>
    <source>
        <strain evidence="9">H3</strain>
        <tissue evidence="9">Leaf</tissue>
    </source>
</reference>
<feature type="domain" description="Alpha-ketoglutarate-dependent dioxygenase AlkB-like" evidence="8">
    <location>
        <begin position="164"/>
        <end position="363"/>
    </location>
</feature>
<organism evidence="9 10">
    <name type="scientific">Adiantum capillus-veneris</name>
    <name type="common">Maidenhair fern</name>
    <dbReference type="NCBI Taxonomy" id="13818"/>
    <lineage>
        <taxon>Eukaryota</taxon>
        <taxon>Viridiplantae</taxon>
        <taxon>Streptophyta</taxon>
        <taxon>Embryophyta</taxon>
        <taxon>Tracheophyta</taxon>
        <taxon>Polypodiopsida</taxon>
        <taxon>Polypodiidae</taxon>
        <taxon>Polypodiales</taxon>
        <taxon>Pteridineae</taxon>
        <taxon>Pteridaceae</taxon>
        <taxon>Vittarioideae</taxon>
        <taxon>Adiantum</taxon>
    </lineage>
</organism>
<dbReference type="AlphaFoldDB" id="A0A9D4V0R9"/>
<keyword evidence="4" id="KW-0560">Oxidoreductase</keyword>
<evidence type="ECO:0000259" key="8">
    <source>
        <dbReference type="Pfam" id="PF13532"/>
    </source>
</evidence>
<dbReference type="SUPFAM" id="SSF51197">
    <property type="entry name" value="Clavaminate synthase-like"/>
    <property type="match status" value="1"/>
</dbReference>
<feature type="region of interest" description="Disordered" evidence="7">
    <location>
        <begin position="136"/>
        <end position="159"/>
    </location>
</feature>